<comment type="caution">
    <text evidence="8">The sequence shown here is derived from an EMBL/GenBank/DDBJ whole genome shotgun (WGS) entry which is preliminary data.</text>
</comment>
<evidence type="ECO:0000313" key="8">
    <source>
        <dbReference type="EMBL" id="MCW1147060.1"/>
    </source>
</evidence>
<feature type="signal peptide" evidence="6">
    <location>
        <begin position="1"/>
        <end position="21"/>
    </location>
</feature>
<dbReference type="Gene3D" id="3.30.1330.60">
    <property type="entry name" value="OmpA-like domain"/>
    <property type="match status" value="1"/>
</dbReference>
<dbReference type="RefSeq" id="WP_264367968.1">
    <property type="nucleotide sequence ID" value="NZ_JAPCIO010000001.1"/>
</dbReference>
<keyword evidence="2 4" id="KW-0472">Membrane</keyword>
<evidence type="ECO:0000256" key="2">
    <source>
        <dbReference type="ARBA" id="ARBA00023136"/>
    </source>
</evidence>
<dbReference type="PROSITE" id="PS51123">
    <property type="entry name" value="OMPA_2"/>
    <property type="match status" value="1"/>
</dbReference>
<evidence type="ECO:0000256" key="6">
    <source>
        <dbReference type="SAM" id="SignalP"/>
    </source>
</evidence>
<reference evidence="8" key="1">
    <citation type="submission" date="2022-10" db="EMBL/GenBank/DDBJ databases">
        <title>Flavobacterium sp. nov., a bacterium isolated from lake sediment.</title>
        <authorList>
            <person name="Qu J.-H."/>
        </authorList>
    </citation>
    <scope>NUCLEOTIDE SEQUENCE</scope>
    <source>
        <strain evidence="8">TH16-21</strain>
    </source>
</reference>
<dbReference type="EMBL" id="JAPCIO010000001">
    <property type="protein sequence ID" value="MCW1147060.1"/>
    <property type="molecule type" value="Genomic_DNA"/>
</dbReference>
<keyword evidence="6" id="KW-0732">Signal</keyword>
<dbReference type="InterPro" id="IPR003367">
    <property type="entry name" value="Thrombospondin_3-like_rpt"/>
</dbReference>
<dbReference type="InterPro" id="IPR036737">
    <property type="entry name" value="OmpA-like_sf"/>
</dbReference>
<accession>A0ABT3EEQ4</accession>
<dbReference type="InterPro" id="IPR050330">
    <property type="entry name" value="Bact_OuterMem_StrucFunc"/>
</dbReference>
<feature type="chain" id="PRO_5045053415" evidence="6">
    <location>
        <begin position="22"/>
        <end position="525"/>
    </location>
</feature>
<dbReference type="Gene3D" id="2.40.160.20">
    <property type="match status" value="1"/>
</dbReference>
<dbReference type="PANTHER" id="PTHR30329:SF21">
    <property type="entry name" value="LIPOPROTEIN YIAD-RELATED"/>
    <property type="match status" value="1"/>
</dbReference>
<protein>
    <submittedName>
        <fullName evidence="8">OmpA family protein</fullName>
    </submittedName>
</protein>
<name>A0ABT3EEQ4_9FLAO</name>
<dbReference type="PANTHER" id="PTHR30329">
    <property type="entry name" value="STATOR ELEMENT OF FLAGELLAR MOTOR COMPLEX"/>
    <property type="match status" value="1"/>
</dbReference>
<dbReference type="Pfam" id="PF00691">
    <property type="entry name" value="OmpA"/>
    <property type="match status" value="1"/>
</dbReference>
<evidence type="ECO:0000256" key="5">
    <source>
        <dbReference type="SAM" id="MobiDB-lite"/>
    </source>
</evidence>
<evidence type="ECO:0000256" key="4">
    <source>
        <dbReference type="PROSITE-ProRule" id="PRU00473"/>
    </source>
</evidence>
<evidence type="ECO:0000256" key="3">
    <source>
        <dbReference type="ARBA" id="ARBA00023237"/>
    </source>
</evidence>
<dbReference type="InterPro" id="IPR006664">
    <property type="entry name" value="OMP_bac"/>
</dbReference>
<dbReference type="CDD" id="cd07185">
    <property type="entry name" value="OmpA_C-like"/>
    <property type="match status" value="1"/>
</dbReference>
<keyword evidence="9" id="KW-1185">Reference proteome</keyword>
<dbReference type="PRINTS" id="PR01021">
    <property type="entry name" value="OMPADOMAIN"/>
</dbReference>
<evidence type="ECO:0000259" key="7">
    <source>
        <dbReference type="PROSITE" id="PS51123"/>
    </source>
</evidence>
<dbReference type="Proteomes" id="UP001165677">
    <property type="component" value="Unassembled WGS sequence"/>
</dbReference>
<dbReference type="SUPFAM" id="SSF103088">
    <property type="entry name" value="OmpA-like"/>
    <property type="match status" value="1"/>
</dbReference>
<comment type="subcellular location">
    <subcellularLocation>
        <location evidence="1">Cell outer membrane</location>
    </subcellularLocation>
</comment>
<proteinExistence type="predicted"/>
<feature type="domain" description="OmpA-like" evidence="7">
    <location>
        <begin position="410"/>
        <end position="525"/>
    </location>
</feature>
<gene>
    <name evidence="8" type="ORF">OJ995_02330</name>
</gene>
<keyword evidence="3" id="KW-0998">Cell outer membrane</keyword>
<sequence length="525" mass="55698">MKHLNKLFAAALLFAGLTSQAQDSNNPWAVSFGVNGVDTKVSAVGNDSPKFIQLINVEKNWNILPSVSYLNVSRYVGDGFSFGLTGSVNRIDKWVTRVPGTEGTDVVSNPGNLSYYAFDAVVKYSFMDLLKSKWLDPSINIGGGYNFIGDASAGTVNGGLGLTFWLTEGVGLQFQSTYKHSFDDNRTPNADIPTHIQHFAGLTFKFGGKDTDGDGIYDKDDACPEVAGLPEFKGCPDTDKDGIQDSEDACIDEPGTKELNGCPDNDGDGIINKEDSCIDEKGTKMMNGCPDADGDGVADKDDKCPTVAGAKDNAGCPWPDTDGDGVADKDDKCPTVAGAKDNAGCPWPDTDGDGVADKDDKCPTVAGAKDNAGCPWPDTDGDGVADKDDKCPTVAGTVANNGCPEVSDDTMKKLNDYGKTILFNSGKASFQKQTIPVLQAMAAILKEYPTAKFSLEGHTDSDGKDAMNQKLSEDRAAAVKNFLVENGIDASRLSSKGFGESMPVDSNKTSKGKANNRRVEVKLVK</sequence>
<evidence type="ECO:0000256" key="1">
    <source>
        <dbReference type="ARBA" id="ARBA00004442"/>
    </source>
</evidence>
<evidence type="ECO:0000313" key="9">
    <source>
        <dbReference type="Proteomes" id="UP001165677"/>
    </source>
</evidence>
<dbReference type="InterPro" id="IPR006665">
    <property type="entry name" value="OmpA-like"/>
</dbReference>
<organism evidence="8 9">
    <name type="scientific">Flavobacterium lacisediminis</name>
    <dbReference type="NCBI Taxonomy" id="2989705"/>
    <lineage>
        <taxon>Bacteria</taxon>
        <taxon>Pseudomonadati</taxon>
        <taxon>Bacteroidota</taxon>
        <taxon>Flavobacteriia</taxon>
        <taxon>Flavobacteriales</taxon>
        <taxon>Flavobacteriaceae</taxon>
        <taxon>Flavobacterium</taxon>
    </lineage>
</organism>
<feature type="region of interest" description="Disordered" evidence="5">
    <location>
        <begin position="493"/>
        <end position="525"/>
    </location>
</feature>
<dbReference type="Pfam" id="PF02412">
    <property type="entry name" value="TSP_3"/>
    <property type="match status" value="5"/>
</dbReference>